<dbReference type="OrthoDB" id="360161at2759"/>
<accession>D8M8G9</accession>
<sequence length="104" mass="12198">MLASFKLKKLIKCSNPNCAECDIYKLFMCHLCSSKLYEKYYNMKTALWRRDAILQFPSLICCEEHFTWHLMNCGGMENMTPLVDKSCIENGYYARDGIVNDMLF</sequence>
<dbReference type="RefSeq" id="XP_012898406.1">
    <property type="nucleotide sequence ID" value="XM_013042952.1"/>
</dbReference>
<gene>
    <name evidence="1" type="ORF">GSBLH_T00007175001</name>
</gene>
<evidence type="ECO:0000313" key="1">
    <source>
        <dbReference type="EMBL" id="CBK24358.2"/>
    </source>
</evidence>
<reference evidence="1" key="1">
    <citation type="submission" date="2010-02" db="EMBL/GenBank/DDBJ databases">
        <title>Sequencing and annotation of the Blastocystis hominis genome.</title>
        <authorList>
            <person name="Wincker P."/>
        </authorList>
    </citation>
    <scope>NUCLEOTIDE SEQUENCE</scope>
    <source>
        <strain evidence="1">Singapore isolate B</strain>
    </source>
</reference>
<dbReference type="AlphaFoldDB" id="D8M8G9"/>
<dbReference type="InParanoid" id="D8M8G9"/>
<protein>
    <submittedName>
        <fullName evidence="1">Uncharacterized protein</fullName>
    </submittedName>
</protein>
<proteinExistence type="predicted"/>
<keyword evidence="2" id="KW-1185">Reference proteome</keyword>
<dbReference type="Proteomes" id="UP000008312">
    <property type="component" value="Unassembled WGS sequence"/>
</dbReference>
<dbReference type="GeneID" id="24923299"/>
<dbReference type="PANTHER" id="PTHR48453">
    <property type="entry name" value="CCHC-TYPE DOMAIN-CONTAINING PROTEIN"/>
    <property type="match status" value="1"/>
</dbReference>
<name>D8M8G9_BLAHO</name>
<dbReference type="PANTHER" id="PTHR48453:SF1">
    <property type="entry name" value="CCHC-TYPE DOMAIN-CONTAINING PROTEIN"/>
    <property type="match status" value="1"/>
</dbReference>
<dbReference type="EMBL" id="FN668683">
    <property type="protein sequence ID" value="CBK24358.2"/>
    <property type="molecule type" value="Genomic_DNA"/>
</dbReference>
<organism evidence="1">
    <name type="scientific">Blastocystis hominis</name>
    <dbReference type="NCBI Taxonomy" id="12968"/>
    <lineage>
        <taxon>Eukaryota</taxon>
        <taxon>Sar</taxon>
        <taxon>Stramenopiles</taxon>
        <taxon>Bigyra</taxon>
        <taxon>Opalozoa</taxon>
        <taxon>Opalinata</taxon>
        <taxon>Blastocystidae</taxon>
        <taxon>Blastocystis</taxon>
    </lineage>
</organism>
<evidence type="ECO:0000313" key="2">
    <source>
        <dbReference type="Proteomes" id="UP000008312"/>
    </source>
</evidence>